<organism evidence="8 9">
    <name type="scientific">Panagrolaimus superbus</name>
    <dbReference type="NCBI Taxonomy" id="310955"/>
    <lineage>
        <taxon>Eukaryota</taxon>
        <taxon>Metazoa</taxon>
        <taxon>Ecdysozoa</taxon>
        <taxon>Nematoda</taxon>
        <taxon>Chromadorea</taxon>
        <taxon>Rhabditida</taxon>
        <taxon>Tylenchina</taxon>
        <taxon>Panagrolaimomorpha</taxon>
        <taxon>Panagrolaimoidea</taxon>
        <taxon>Panagrolaimidae</taxon>
        <taxon>Panagrolaimus</taxon>
    </lineage>
</organism>
<dbReference type="GO" id="GO:0005634">
    <property type="term" value="C:nucleus"/>
    <property type="evidence" value="ECO:0007669"/>
    <property type="project" value="TreeGrafter"/>
</dbReference>
<sequence>MVQLYLNFANRSLLDNLLAPQRKPEEENDENHRNREEEVRIFVKQLLTALQYMHHRNIAHLDLRPEVVLLQDDHLKLADFGQSRHLLCGRAHGEIQGSPEFVAPEVALGKAVNLAADMWSSGVLSYVLLTGLSPFLGDNDKETLSNVVAGHANFNVPEFNGISPEGKDFLGKLLIVEPGKRMSVDQALEHDWLNDPKLADAKLSIDCLREFKYKHKWLVSIVTFFYYLSAYLPFYLPAS</sequence>
<dbReference type="GO" id="GO:0035556">
    <property type="term" value="P:intracellular signal transduction"/>
    <property type="evidence" value="ECO:0007669"/>
    <property type="project" value="TreeGrafter"/>
</dbReference>
<keyword evidence="8" id="KW-1185">Reference proteome</keyword>
<dbReference type="AlphaFoldDB" id="A0A914XWN8"/>
<evidence type="ECO:0000313" key="9">
    <source>
        <dbReference type="WBParaSite" id="PSU_v2.g11639.t1"/>
    </source>
</evidence>
<keyword evidence="6" id="KW-0472">Membrane</keyword>
<feature type="transmembrane region" description="Helical" evidence="6">
    <location>
        <begin position="217"/>
        <end position="236"/>
    </location>
</feature>
<evidence type="ECO:0000256" key="3">
    <source>
        <dbReference type="ARBA" id="ARBA00022741"/>
    </source>
</evidence>
<keyword evidence="6" id="KW-1133">Transmembrane helix</keyword>
<dbReference type="PANTHER" id="PTHR24342">
    <property type="entry name" value="SERINE/THREONINE-PROTEIN KINASE 17"/>
    <property type="match status" value="1"/>
</dbReference>
<dbReference type="InterPro" id="IPR011009">
    <property type="entry name" value="Kinase-like_dom_sf"/>
</dbReference>
<dbReference type="PROSITE" id="PS50011">
    <property type="entry name" value="PROTEIN_KINASE_DOM"/>
    <property type="match status" value="1"/>
</dbReference>
<keyword evidence="3" id="KW-0547">Nucleotide-binding</keyword>
<accession>A0A914XWN8</accession>
<dbReference type="WBParaSite" id="PSU_v2.g11639.t1">
    <property type="protein sequence ID" value="PSU_v2.g11639.t1"/>
    <property type="gene ID" value="PSU_v2.g11639"/>
</dbReference>
<evidence type="ECO:0000256" key="5">
    <source>
        <dbReference type="ARBA" id="ARBA00022840"/>
    </source>
</evidence>
<dbReference type="GO" id="GO:0043065">
    <property type="term" value="P:positive regulation of apoptotic process"/>
    <property type="evidence" value="ECO:0007669"/>
    <property type="project" value="TreeGrafter"/>
</dbReference>
<keyword evidence="5" id="KW-0067">ATP-binding</keyword>
<proteinExistence type="predicted"/>
<evidence type="ECO:0000313" key="8">
    <source>
        <dbReference type="Proteomes" id="UP000887577"/>
    </source>
</evidence>
<dbReference type="Pfam" id="PF00069">
    <property type="entry name" value="Pkinase"/>
    <property type="match status" value="1"/>
</dbReference>
<keyword evidence="4" id="KW-0418">Kinase</keyword>
<evidence type="ECO:0000256" key="1">
    <source>
        <dbReference type="ARBA" id="ARBA00022527"/>
    </source>
</evidence>
<dbReference type="SMART" id="SM00220">
    <property type="entry name" value="S_TKc"/>
    <property type="match status" value="1"/>
</dbReference>
<keyword evidence="2" id="KW-0808">Transferase</keyword>
<dbReference type="PANTHER" id="PTHR24342:SF14">
    <property type="entry name" value="DEATH-ASSOCIATED PROTEIN KINASE DAPK-1"/>
    <property type="match status" value="1"/>
</dbReference>
<feature type="domain" description="Protein kinase" evidence="7">
    <location>
        <begin position="1"/>
        <end position="193"/>
    </location>
</feature>
<dbReference type="InterPro" id="IPR000719">
    <property type="entry name" value="Prot_kinase_dom"/>
</dbReference>
<dbReference type="GO" id="GO:0005524">
    <property type="term" value="F:ATP binding"/>
    <property type="evidence" value="ECO:0007669"/>
    <property type="project" value="UniProtKB-KW"/>
</dbReference>
<evidence type="ECO:0000259" key="7">
    <source>
        <dbReference type="PROSITE" id="PS50011"/>
    </source>
</evidence>
<name>A0A914XWN8_9BILA</name>
<dbReference type="GO" id="GO:0004674">
    <property type="term" value="F:protein serine/threonine kinase activity"/>
    <property type="evidence" value="ECO:0007669"/>
    <property type="project" value="UniProtKB-KW"/>
</dbReference>
<evidence type="ECO:0000256" key="6">
    <source>
        <dbReference type="SAM" id="Phobius"/>
    </source>
</evidence>
<keyword evidence="6" id="KW-0812">Transmembrane</keyword>
<evidence type="ECO:0000256" key="2">
    <source>
        <dbReference type="ARBA" id="ARBA00022679"/>
    </source>
</evidence>
<protein>
    <submittedName>
        <fullName evidence="9">Protein kinase domain-containing protein</fullName>
    </submittedName>
</protein>
<dbReference type="SUPFAM" id="SSF56112">
    <property type="entry name" value="Protein kinase-like (PK-like)"/>
    <property type="match status" value="1"/>
</dbReference>
<dbReference type="Gene3D" id="1.10.510.10">
    <property type="entry name" value="Transferase(Phosphotransferase) domain 1"/>
    <property type="match status" value="1"/>
</dbReference>
<reference evidence="9" key="1">
    <citation type="submission" date="2022-11" db="UniProtKB">
        <authorList>
            <consortium name="WormBaseParasite"/>
        </authorList>
    </citation>
    <scope>IDENTIFICATION</scope>
</reference>
<dbReference type="Proteomes" id="UP000887577">
    <property type="component" value="Unplaced"/>
</dbReference>
<keyword evidence="1" id="KW-0723">Serine/threonine-protein kinase</keyword>
<evidence type="ECO:0000256" key="4">
    <source>
        <dbReference type="ARBA" id="ARBA00022777"/>
    </source>
</evidence>